<keyword evidence="7" id="KW-1185">Reference proteome</keyword>
<protein>
    <submittedName>
        <fullName evidence="6">ATPase, T2SS/T4P/T4SS family</fullName>
    </submittedName>
</protein>
<evidence type="ECO:0000313" key="7">
    <source>
        <dbReference type="Proteomes" id="UP001204142"/>
    </source>
</evidence>
<evidence type="ECO:0000313" key="6">
    <source>
        <dbReference type="EMBL" id="MCQ8897571.1"/>
    </source>
</evidence>
<evidence type="ECO:0000256" key="3">
    <source>
        <dbReference type="ARBA" id="ARBA00022840"/>
    </source>
</evidence>
<sequence>MIRNPQIKLGESDLSDAGLDPAQLNLLRQQHVHMRSEGRSAELSALALRARFINLDDLADRDDFRHTSAEISMAIEGTLPMDVCQRFGCMPVDLSKGQLTLKTCQPLNARQVDQLRQLVRVPIKNLRLLPASRVEVMGLIQAAQQSSSVSGLIEALRTEGLEAGRLRALVYAVLREALTLRASDIHLNRKPDPDAWLAYRVDSVMRPTHLLPELLMQSLVARIKIEAGMDASNSRTAQDGRLSVEHDGRVVDFRISTQPLVDGESVVMRALDPAMLPSLQALFPSQPRILALMRSITGQHGKSGGLVFISGATGSGKSTTQYTMACGFRRDSMNLITVEDPVEYLLPFAKQIQLQALIRQKAIELERSILRQDPDILIFGEIRDADSARAALAFAESGHLVISTIHANSAVQVTERFMSIIDPVHREDAEFLMANYLRLVIHQRLLPRLCSCAVPCDPPELDRLNHRLAKCTGGLLREFGSLQKTMGCGLCGGTGYRGRVAAHETMHVPMDDAPRSSFVKAFRDGRVELPADLNPDNGIEFISRIDTLRGLLSQGLIDAATVFNLLEGA</sequence>
<dbReference type="InterPro" id="IPR027417">
    <property type="entry name" value="P-loop_NTPase"/>
</dbReference>
<evidence type="ECO:0000259" key="4">
    <source>
        <dbReference type="Pfam" id="PF00437"/>
    </source>
</evidence>
<dbReference type="PANTHER" id="PTHR30258:SF2">
    <property type="entry name" value="COMG OPERON PROTEIN 1"/>
    <property type="match status" value="1"/>
</dbReference>
<dbReference type="Gene3D" id="3.30.450.90">
    <property type="match status" value="1"/>
</dbReference>
<comment type="caution">
    <text evidence="6">The sequence shown here is derived from an EMBL/GenBank/DDBJ whole genome shotgun (WGS) entry which is preliminary data.</text>
</comment>
<keyword evidence="3" id="KW-0067">ATP-binding</keyword>
<dbReference type="Gene3D" id="3.40.50.300">
    <property type="entry name" value="P-loop containing nucleotide triphosphate hydrolases"/>
    <property type="match status" value="1"/>
</dbReference>
<keyword evidence="2" id="KW-0547">Nucleotide-binding</keyword>
<dbReference type="Pfam" id="PF05157">
    <property type="entry name" value="MshEN"/>
    <property type="match status" value="1"/>
</dbReference>
<evidence type="ECO:0000256" key="1">
    <source>
        <dbReference type="ARBA" id="ARBA00006611"/>
    </source>
</evidence>
<dbReference type="InterPro" id="IPR001482">
    <property type="entry name" value="T2SS/T4SS_dom"/>
</dbReference>
<dbReference type="Pfam" id="PF00437">
    <property type="entry name" value="T2SSE"/>
    <property type="match status" value="1"/>
</dbReference>
<dbReference type="Proteomes" id="UP001204142">
    <property type="component" value="Unassembled WGS sequence"/>
</dbReference>
<evidence type="ECO:0000256" key="2">
    <source>
        <dbReference type="ARBA" id="ARBA00022741"/>
    </source>
</evidence>
<dbReference type="InterPro" id="IPR037257">
    <property type="entry name" value="T2SS_E_N_sf"/>
</dbReference>
<dbReference type="RefSeq" id="WP_256765375.1">
    <property type="nucleotide sequence ID" value="NZ_JANIGO010000005.1"/>
</dbReference>
<feature type="domain" description="Bacterial type II secretion system protein E" evidence="4">
    <location>
        <begin position="164"/>
        <end position="508"/>
    </location>
</feature>
<gene>
    <name evidence="6" type="ORF">NQT62_14105</name>
</gene>
<reference evidence="6 7" key="1">
    <citation type="submission" date="2022-07" db="EMBL/GenBank/DDBJ databases">
        <authorList>
            <person name="Xamxidin M."/>
            <person name="Wu M."/>
        </authorList>
    </citation>
    <scope>NUCLEOTIDE SEQUENCE [LARGE SCALE GENOMIC DNA]</scope>
    <source>
        <strain evidence="6 7">NBRC 111650</strain>
    </source>
</reference>
<dbReference type="InterPro" id="IPR007831">
    <property type="entry name" value="T2SS_GspE_N"/>
</dbReference>
<evidence type="ECO:0000259" key="5">
    <source>
        <dbReference type="Pfam" id="PF05157"/>
    </source>
</evidence>
<accession>A0ABT1WJ77</accession>
<dbReference type="SUPFAM" id="SSF52540">
    <property type="entry name" value="P-loop containing nucleoside triphosphate hydrolases"/>
    <property type="match status" value="1"/>
</dbReference>
<dbReference type="EMBL" id="JANIGO010000005">
    <property type="protein sequence ID" value="MCQ8897571.1"/>
    <property type="molecule type" value="Genomic_DNA"/>
</dbReference>
<dbReference type="SUPFAM" id="SSF160246">
    <property type="entry name" value="EspE N-terminal domain-like"/>
    <property type="match status" value="1"/>
</dbReference>
<dbReference type="PANTHER" id="PTHR30258">
    <property type="entry name" value="TYPE II SECRETION SYSTEM PROTEIN GSPE-RELATED"/>
    <property type="match status" value="1"/>
</dbReference>
<comment type="similarity">
    <text evidence="1">Belongs to the GSP E family.</text>
</comment>
<name>A0ABT1WJ77_9BURK</name>
<feature type="domain" description="Type II secretion system protein GspE N-terminal" evidence="5">
    <location>
        <begin position="76"/>
        <end position="143"/>
    </location>
</feature>
<organism evidence="6 7">
    <name type="scientific">Limnobacter humi</name>
    <dbReference type="NCBI Taxonomy" id="1778671"/>
    <lineage>
        <taxon>Bacteria</taxon>
        <taxon>Pseudomonadati</taxon>
        <taxon>Pseudomonadota</taxon>
        <taxon>Betaproteobacteria</taxon>
        <taxon>Burkholderiales</taxon>
        <taxon>Burkholderiaceae</taxon>
        <taxon>Limnobacter</taxon>
    </lineage>
</organism>
<proteinExistence type="inferred from homology"/>